<dbReference type="Proteomes" id="UP000388235">
    <property type="component" value="Chromosome"/>
</dbReference>
<evidence type="ECO:0000313" key="1">
    <source>
        <dbReference type="EMBL" id="QGG80980.1"/>
    </source>
</evidence>
<dbReference type="GO" id="GO:0005886">
    <property type="term" value="C:plasma membrane"/>
    <property type="evidence" value="ECO:0007669"/>
    <property type="project" value="InterPro"/>
</dbReference>
<dbReference type="EMBL" id="CP045871">
    <property type="protein sequence ID" value="QGG80980.1"/>
    <property type="molecule type" value="Genomic_DNA"/>
</dbReference>
<dbReference type="Pfam" id="PF06835">
    <property type="entry name" value="LptC"/>
    <property type="match status" value="1"/>
</dbReference>
<organism evidence="1 2">
    <name type="scientific">Litorivicinus lipolyticus</name>
    <dbReference type="NCBI Taxonomy" id="418701"/>
    <lineage>
        <taxon>Bacteria</taxon>
        <taxon>Pseudomonadati</taxon>
        <taxon>Pseudomonadota</taxon>
        <taxon>Gammaproteobacteria</taxon>
        <taxon>Oceanospirillales</taxon>
        <taxon>Litorivicinaceae</taxon>
        <taxon>Litorivicinus</taxon>
    </lineage>
</organism>
<dbReference type="InterPro" id="IPR010664">
    <property type="entry name" value="LipoPS_assembly_LptC-rel"/>
</dbReference>
<dbReference type="AlphaFoldDB" id="A0A5Q2QGL9"/>
<name>A0A5Q2QGL9_9GAMM</name>
<gene>
    <name evidence="1" type="primary">lptC</name>
    <name evidence="1" type="ORF">GH975_10530</name>
</gene>
<dbReference type="KEGG" id="llp:GH975_10530"/>
<dbReference type="InterPro" id="IPR026265">
    <property type="entry name" value="LptC"/>
</dbReference>
<dbReference type="GO" id="GO:0015221">
    <property type="term" value="F:lipopolysaccharide transmembrane transporter activity"/>
    <property type="evidence" value="ECO:0007669"/>
    <property type="project" value="InterPro"/>
</dbReference>
<accession>A0A5Q2QGL9</accession>
<dbReference type="NCBIfam" id="TIGR04409">
    <property type="entry name" value="LptC_YrbK"/>
    <property type="match status" value="1"/>
</dbReference>
<evidence type="ECO:0000313" key="2">
    <source>
        <dbReference type="Proteomes" id="UP000388235"/>
    </source>
</evidence>
<protein>
    <submittedName>
        <fullName evidence="1">LPS export ABC transporter periplasmic protein LptC</fullName>
    </submittedName>
</protein>
<sequence length="174" mass="18883">MNPVWVAGLILAALIWVSWDDTRARPVVVDLAAAEQDVALRVVNPRLRQFDADGALKSTMTAPEALDFDGSRPGQITQPALTWPLSGWQAESTIGETYPDRTLLKGDATATHAAERRTLNADQIEYQGDVMTATGNAKIHAPDFTAGAGQVRIETTTDTIELTQQVTTTLWPAR</sequence>
<proteinExistence type="predicted"/>
<reference evidence="1 2" key="1">
    <citation type="submission" date="2019-11" db="EMBL/GenBank/DDBJ databases">
        <authorList>
            <person name="Khan S.A."/>
            <person name="Jeon C.O."/>
            <person name="Chun B.H."/>
        </authorList>
    </citation>
    <scope>NUCLEOTIDE SEQUENCE [LARGE SCALE GENOMIC DNA]</scope>
    <source>
        <strain evidence="1 2">IMCC 1097</strain>
    </source>
</reference>
<dbReference type="RefSeq" id="WP_153714483.1">
    <property type="nucleotide sequence ID" value="NZ_CP045871.1"/>
</dbReference>
<keyword evidence="2" id="KW-1185">Reference proteome</keyword>